<evidence type="ECO:0000256" key="2">
    <source>
        <dbReference type="ARBA" id="ARBA00022490"/>
    </source>
</evidence>
<sequence length="586" mass="66033">MIPLRVEIEQVLQSAFGRLGYDAAYARTVRSNRPDLCQFQCNGALAMAKKVGKAPREIAGDIVALLVDDTRFSRVEIAGPGFINMTLSDTYLASYGSQSAHEEPTWDSTGKTVVVDFAGPNVAKPMHVGHLRSAIIGDSLQRLFRTVGYNVISDNHLGDWGTQMGMLITELQRRMPELPYFDSLQTEGFPETPPLTIHELETMYPEASKACKEDPERMKEAVEATDELQRGRPGYLALWKHFVALSTETLHRDFSRLGVHFDHWLGESFYMDRMGRVVEELTRDGFVYESQGAQVMDVSRPDDSKEIPPVMLEKSGGGFLYATSDIATIEYRMKEFSPARICYVVDKRQALHFEQVFRAVRMAEIVSHTVSLEHVGFGTVNGKDGKPFKTREGGVMKLAELMDLVINRAAERMEESGIGRDASEEEKNEIARMVGIAALKFADLSNHRLSDYVFDIDKFSRFEGKTGPYILYSAVRIKSILRKVQAAGFSSGEILPFRHDSERDLLLELGRLGDVYEKAAEDCAPNYLCDYVYDLSQVFNRFYRDCHIMKEADTALRGSWISLCQWTLKTVEDVLSILGIVVPEKM</sequence>
<keyword evidence="3 9" id="KW-0436">Ligase</keyword>
<dbReference type="CDD" id="cd00671">
    <property type="entry name" value="ArgRS_core"/>
    <property type="match status" value="1"/>
</dbReference>
<organism evidence="13 14">
    <name type="scientific">Chitinivibrio alkaliphilus ACht1</name>
    <dbReference type="NCBI Taxonomy" id="1313304"/>
    <lineage>
        <taxon>Bacteria</taxon>
        <taxon>Pseudomonadati</taxon>
        <taxon>Fibrobacterota</taxon>
        <taxon>Chitinivibrionia</taxon>
        <taxon>Chitinivibrionales</taxon>
        <taxon>Chitinivibrionaceae</taxon>
        <taxon>Chitinivibrio</taxon>
    </lineage>
</organism>
<evidence type="ECO:0000256" key="6">
    <source>
        <dbReference type="ARBA" id="ARBA00022917"/>
    </source>
</evidence>
<dbReference type="GO" id="GO:0004814">
    <property type="term" value="F:arginine-tRNA ligase activity"/>
    <property type="evidence" value="ECO:0007669"/>
    <property type="project" value="UniProtKB-UniRule"/>
</dbReference>
<comment type="subcellular location">
    <subcellularLocation>
        <location evidence="9">Cytoplasm</location>
    </subcellularLocation>
</comment>
<dbReference type="InterPro" id="IPR001412">
    <property type="entry name" value="aa-tRNA-synth_I_CS"/>
</dbReference>
<comment type="subunit">
    <text evidence="9">Monomer.</text>
</comment>
<dbReference type="SMART" id="SM00836">
    <property type="entry name" value="DALR_1"/>
    <property type="match status" value="1"/>
</dbReference>
<dbReference type="PANTHER" id="PTHR11956:SF5">
    <property type="entry name" value="ARGININE--TRNA LIGASE, CYTOPLASMIC"/>
    <property type="match status" value="1"/>
</dbReference>
<dbReference type="EC" id="6.1.1.19" evidence="9"/>
<feature type="short sequence motif" description="'HIGH' region" evidence="9">
    <location>
        <begin position="120"/>
        <end position="130"/>
    </location>
</feature>
<evidence type="ECO:0000256" key="5">
    <source>
        <dbReference type="ARBA" id="ARBA00022840"/>
    </source>
</evidence>
<dbReference type="OrthoDB" id="9803211at2"/>
<dbReference type="Gene3D" id="3.30.1360.70">
    <property type="entry name" value="Arginyl tRNA synthetase N-terminal domain"/>
    <property type="match status" value="1"/>
</dbReference>
<feature type="domain" description="Arginyl tRNA synthetase N-terminal" evidence="12">
    <location>
        <begin position="2"/>
        <end position="87"/>
    </location>
</feature>
<dbReference type="InterPro" id="IPR035684">
    <property type="entry name" value="ArgRS_core"/>
</dbReference>
<dbReference type="GO" id="GO:0006420">
    <property type="term" value="P:arginyl-tRNA aminoacylation"/>
    <property type="evidence" value="ECO:0007669"/>
    <property type="project" value="UniProtKB-UniRule"/>
</dbReference>
<keyword evidence="5 9" id="KW-0067">ATP-binding</keyword>
<dbReference type="PANTHER" id="PTHR11956">
    <property type="entry name" value="ARGINYL-TRNA SYNTHETASE"/>
    <property type="match status" value="1"/>
</dbReference>
<evidence type="ECO:0000256" key="1">
    <source>
        <dbReference type="ARBA" id="ARBA00005594"/>
    </source>
</evidence>
<comment type="caution">
    <text evidence="13">The sequence shown here is derived from an EMBL/GenBank/DDBJ whole genome shotgun (WGS) entry which is preliminary data.</text>
</comment>
<dbReference type="Proteomes" id="UP000017148">
    <property type="component" value="Unassembled WGS sequence"/>
</dbReference>
<evidence type="ECO:0000313" key="14">
    <source>
        <dbReference type="Proteomes" id="UP000017148"/>
    </source>
</evidence>
<feature type="domain" description="DALR anticodon binding" evidence="11">
    <location>
        <begin position="470"/>
        <end position="586"/>
    </location>
</feature>
<evidence type="ECO:0000256" key="3">
    <source>
        <dbReference type="ARBA" id="ARBA00022598"/>
    </source>
</evidence>
<dbReference type="EMBL" id="ASJR01000009">
    <property type="protein sequence ID" value="ERP31805.1"/>
    <property type="molecule type" value="Genomic_DNA"/>
</dbReference>
<keyword evidence="14" id="KW-1185">Reference proteome</keyword>
<accession>U7DBJ9</accession>
<evidence type="ECO:0000256" key="4">
    <source>
        <dbReference type="ARBA" id="ARBA00022741"/>
    </source>
</evidence>
<dbReference type="InterPro" id="IPR008909">
    <property type="entry name" value="DALR_anticod-bd"/>
</dbReference>
<dbReference type="InterPro" id="IPR014729">
    <property type="entry name" value="Rossmann-like_a/b/a_fold"/>
</dbReference>
<dbReference type="InterPro" id="IPR009080">
    <property type="entry name" value="tRNAsynth_Ia_anticodon-bd"/>
</dbReference>
<keyword evidence="6 9" id="KW-0648">Protein biosynthesis</keyword>
<keyword evidence="7 9" id="KW-0030">Aminoacyl-tRNA synthetase</keyword>
<dbReference type="PROSITE" id="PS00178">
    <property type="entry name" value="AA_TRNA_LIGASE_I"/>
    <property type="match status" value="1"/>
</dbReference>
<evidence type="ECO:0000259" key="12">
    <source>
        <dbReference type="SMART" id="SM01016"/>
    </source>
</evidence>
<proteinExistence type="inferred from homology"/>
<dbReference type="SMART" id="SM01016">
    <property type="entry name" value="Arg_tRNA_synt_N"/>
    <property type="match status" value="1"/>
</dbReference>
<dbReference type="Gene3D" id="3.40.50.620">
    <property type="entry name" value="HUPs"/>
    <property type="match status" value="1"/>
</dbReference>
<evidence type="ECO:0000259" key="11">
    <source>
        <dbReference type="SMART" id="SM00836"/>
    </source>
</evidence>
<dbReference type="NCBIfam" id="TIGR00456">
    <property type="entry name" value="argS"/>
    <property type="match status" value="1"/>
</dbReference>
<gene>
    <name evidence="9" type="primary">argS</name>
    <name evidence="13" type="ORF">CALK_1251</name>
</gene>
<dbReference type="GO" id="GO:0005524">
    <property type="term" value="F:ATP binding"/>
    <property type="evidence" value="ECO:0007669"/>
    <property type="project" value="UniProtKB-UniRule"/>
</dbReference>
<evidence type="ECO:0000256" key="10">
    <source>
        <dbReference type="RuleBase" id="RU363038"/>
    </source>
</evidence>
<dbReference type="SUPFAM" id="SSF52374">
    <property type="entry name" value="Nucleotidylyl transferase"/>
    <property type="match status" value="1"/>
</dbReference>
<dbReference type="Pfam" id="PF03485">
    <property type="entry name" value="Arg_tRNA_synt_N"/>
    <property type="match status" value="1"/>
</dbReference>
<evidence type="ECO:0000313" key="13">
    <source>
        <dbReference type="EMBL" id="ERP31805.1"/>
    </source>
</evidence>
<dbReference type="Pfam" id="PF00750">
    <property type="entry name" value="tRNA-synt_1d"/>
    <property type="match status" value="1"/>
</dbReference>
<dbReference type="Gene3D" id="1.10.730.10">
    <property type="entry name" value="Isoleucyl-tRNA Synthetase, Domain 1"/>
    <property type="match status" value="1"/>
</dbReference>
<protein>
    <recommendedName>
        <fullName evidence="9">Arginine--tRNA ligase</fullName>
        <ecNumber evidence="9">6.1.1.19</ecNumber>
    </recommendedName>
    <alternativeName>
        <fullName evidence="9">Arginyl-tRNA synthetase</fullName>
        <shortName evidence="9">ArgRS</shortName>
    </alternativeName>
</protein>
<dbReference type="FunFam" id="3.40.50.620:FF:000116">
    <property type="entry name" value="Arginine--tRNA ligase"/>
    <property type="match status" value="1"/>
</dbReference>
<dbReference type="Pfam" id="PF05746">
    <property type="entry name" value="DALR_1"/>
    <property type="match status" value="1"/>
</dbReference>
<dbReference type="GO" id="GO:0005737">
    <property type="term" value="C:cytoplasm"/>
    <property type="evidence" value="ECO:0007669"/>
    <property type="project" value="UniProtKB-SubCell"/>
</dbReference>
<comment type="similarity">
    <text evidence="1 9 10">Belongs to the class-I aminoacyl-tRNA synthetase family.</text>
</comment>
<dbReference type="SUPFAM" id="SSF47323">
    <property type="entry name" value="Anticodon-binding domain of a subclass of class I aminoacyl-tRNA synthetases"/>
    <property type="match status" value="1"/>
</dbReference>
<evidence type="ECO:0000256" key="8">
    <source>
        <dbReference type="ARBA" id="ARBA00049339"/>
    </source>
</evidence>
<name>U7DBJ9_9BACT</name>
<evidence type="ECO:0000256" key="7">
    <source>
        <dbReference type="ARBA" id="ARBA00023146"/>
    </source>
</evidence>
<comment type="catalytic activity">
    <reaction evidence="8 9">
        <text>tRNA(Arg) + L-arginine + ATP = L-arginyl-tRNA(Arg) + AMP + diphosphate</text>
        <dbReference type="Rhea" id="RHEA:20301"/>
        <dbReference type="Rhea" id="RHEA-COMP:9658"/>
        <dbReference type="Rhea" id="RHEA-COMP:9673"/>
        <dbReference type="ChEBI" id="CHEBI:30616"/>
        <dbReference type="ChEBI" id="CHEBI:32682"/>
        <dbReference type="ChEBI" id="CHEBI:33019"/>
        <dbReference type="ChEBI" id="CHEBI:78442"/>
        <dbReference type="ChEBI" id="CHEBI:78513"/>
        <dbReference type="ChEBI" id="CHEBI:456215"/>
        <dbReference type="EC" id="6.1.1.19"/>
    </reaction>
</comment>
<dbReference type="eggNOG" id="COG0018">
    <property type="taxonomic scope" value="Bacteria"/>
</dbReference>
<dbReference type="PATRIC" id="fig|1313304.3.peg.1195"/>
<dbReference type="HAMAP" id="MF_00123">
    <property type="entry name" value="Arg_tRNA_synth"/>
    <property type="match status" value="1"/>
</dbReference>
<dbReference type="PRINTS" id="PR01038">
    <property type="entry name" value="TRNASYNTHARG"/>
</dbReference>
<dbReference type="AlphaFoldDB" id="U7DBJ9"/>
<dbReference type="RefSeq" id="WP_022636724.1">
    <property type="nucleotide sequence ID" value="NZ_ASJR01000009.1"/>
</dbReference>
<evidence type="ECO:0000256" key="9">
    <source>
        <dbReference type="HAMAP-Rule" id="MF_00123"/>
    </source>
</evidence>
<dbReference type="SUPFAM" id="SSF55190">
    <property type="entry name" value="Arginyl-tRNA synthetase (ArgRS), N-terminal 'additional' domain"/>
    <property type="match status" value="1"/>
</dbReference>
<keyword evidence="2 9" id="KW-0963">Cytoplasm</keyword>
<dbReference type="STRING" id="1313304.CALK_1251"/>
<dbReference type="InterPro" id="IPR001278">
    <property type="entry name" value="Arg-tRNA-ligase"/>
</dbReference>
<reference evidence="13 14" key="1">
    <citation type="journal article" date="2013" name="Environ. Microbiol.">
        <title>Genome analysis of Chitinivibrio alkaliphilus gen. nov., sp. nov., a novel extremely haloalkaliphilic anaerobic chitinolytic bacterium from the candidate phylum Termite Group 3.</title>
        <authorList>
            <person name="Sorokin D.Y."/>
            <person name="Gumerov V.M."/>
            <person name="Rakitin A.L."/>
            <person name="Beletsky A.V."/>
            <person name="Damste J.S."/>
            <person name="Muyzer G."/>
            <person name="Mardanov A.V."/>
            <person name="Ravin N.V."/>
        </authorList>
    </citation>
    <scope>NUCLEOTIDE SEQUENCE [LARGE SCALE GENOMIC DNA]</scope>
    <source>
        <strain evidence="13 14">ACht1</strain>
    </source>
</reference>
<keyword evidence="4 9" id="KW-0547">Nucleotide-binding</keyword>
<dbReference type="InterPro" id="IPR005148">
    <property type="entry name" value="Arg-tRNA-synth_N"/>
</dbReference>
<dbReference type="InterPro" id="IPR036695">
    <property type="entry name" value="Arg-tRNA-synth_N_sf"/>
</dbReference>